<accession>A0A243WA73</accession>
<dbReference type="Proteomes" id="UP000194873">
    <property type="component" value="Unassembled WGS sequence"/>
</dbReference>
<feature type="domain" description="HTH luxR-type" evidence="4">
    <location>
        <begin position="146"/>
        <end position="208"/>
    </location>
</feature>
<dbReference type="SMART" id="SM00448">
    <property type="entry name" value="REC"/>
    <property type="match status" value="1"/>
</dbReference>
<evidence type="ECO:0008006" key="8">
    <source>
        <dbReference type="Google" id="ProtNLM"/>
    </source>
</evidence>
<reference evidence="6 7" key="1">
    <citation type="submission" date="2017-01" db="EMBL/GenBank/DDBJ databases">
        <title>A new Hymenobacter.</title>
        <authorList>
            <person name="Liang Y."/>
            <person name="Feng F."/>
        </authorList>
    </citation>
    <scope>NUCLEOTIDE SEQUENCE [LARGE SCALE GENOMIC DNA]</scope>
    <source>
        <strain evidence="6">MIMBbqt21</strain>
    </source>
</reference>
<dbReference type="Gene3D" id="1.10.10.10">
    <property type="entry name" value="Winged helix-like DNA-binding domain superfamily/Winged helix DNA-binding domain"/>
    <property type="match status" value="1"/>
</dbReference>
<dbReference type="CDD" id="cd17535">
    <property type="entry name" value="REC_NarL-like"/>
    <property type="match status" value="1"/>
</dbReference>
<evidence type="ECO:0000256" key="3">
    <source>
        <dbReference type="PROSITE-ProRule" id="PRU00169"/>
    </source>
</evidence>
<dbReference type="PANTHER" id="PTHR43214">
    <property type="entry name" value="TWO-COMPONENT RESPONSE REGULATOR"/>
    <property type="match status" value="1"/>
</dbReference>
<evidence type="ECO:0000313" key="6">
    <source>
        <dbReference type="EMBL" id="OUJ71132.1"/>
    </source>
</evidence>
<keyword evidence="2" id="KW-0238">DNA-binding</keyword>
<dbReference type="AlphaFoldDB" id="A0A243WA73"/>
<dbReference type="PROSITE" id="PS50043">
    <property type="entry name" value="HTH_LUXR_2"/>
    <property type="match status" value="1"/>
</dbReference>
<evidence type="ECO:0000256" key="1">
    <source>
        <dbReference type="ARBA" id="ARBA00022553"/>
    </source>
</evidence>
<keyword evidence="7" id="KW-1185">Reference proteome</keyword>
<dbReference type="PROSITE" id="PS50110">
    <property type="entry name" value="RESPONSE_REGULATORY"/>
    <property type="match status" value="1"/>
</dbReference>
<keyword evidence="1 3" id="KW-0597">Phosphoprotein</keyword>
<evidence type="ECO:0000313" key="7">
    <source>
        <dbReference type="Proteomes" id="UP000194873"/>
    </source>
</evidence>
<dbReference type="GO" id="GO:0006355">
    <property type="term" value="P:regulation of DNA-templated transcription"/>
    <property type="evidence" value="ECO:0007669"/>
    <property type="project" value="InterPro"/>
</dbReference>
<dbReference type="GO" id="GO:0003677">
    <property type="term" value="F:DNA binding"/>
    <property type="evidence" value="ECO:0007669"/>
    <property type="project" value="UniProtKB-KW"/>
</dbReference>
<organism evidence="6 7">
    <name type="scientific">Hymenobacter crusticola</name>
    <dbReference type="NCBI Taxonomy" id="1770526"/>
    <lineage>
        <taxon>Bacteria</taxon>
        <taxon>Pseudomonadati</taxon>
        <taxon>Bacteroidota</taxon>
        <taxon>Cytophagia</taxon>
        <taxon>Cytophagales</taxon>
        <taxon>Hymenobacteraceae</taxon>
        <taxon>Hymenobacter</taxon>
    </lineage>
</organism>
<dbReference type="EMBL" id="MTSE01000018">
    <property type="protein sequence ID" value="OUJ71132.1"/>
    <property type="molecule type" value="Genomic_DNA"/>
</dbReference>
<dbReference type="InterPro" id="IPR001789">
    <property type="entry name" value="Sig_transdc_resp-reg_receiver"/>
</dbReference>
<sequence length="208" mass="22868">MTLPYRLVIIEDDPTVRELLHDYLGRQPELACVLVADSAEALLAWLPDAVQPPQLILLDIHLPGRSGLDILPRLRQLAPTAEVVMQTVFEDSASIFEALRRGASGYLLKSTPLPALKAALLEVMQGGAPMSRAVARQVLAHFRPRPLAPSAVLTEREQEIVQNLVAGLSEKQVAQQLGISVQTVHSHSKSIYRKLHVSSRSELLNSLR</sequence>
<dbReference type="InterPro" id="IPR000792">
    <property type="entry name" value="Tscrpt_reg_LuxR_C"/>
</dbReference>
<evidence type="ECO:0000259" key="5">
    <source>
        <dbReference type="PROSITE" id="PS50110"/>
    </source>
</evidence>
<gene>
    <name evidence="6" type="ORF">BXP70_22720</name>
</gene>
<dbReference type="CDD" id="cd06170">
    <property type="entry name" value="LuxR_C_like"/>
    <property type="match status" value="1"/>
</dbReference>
<dbReference type="Pfam" id="PF00072">
    <property type="entry name" value="Response_reg"/>
    <property type="match status" value="1"/>
</dbReference>
<dbReference type="InterPro" id="IPR011006">
    <property type="entry name" value="CheY-like_superfamily"/>
</dbReference>
<dbReference type="SUPFAM" id="SSF52172">
    <property type="entry name" value="CheY-like"/>
    <property type="match status" value="1"/>
</dbReference>
<proteinExistence type="predicted"/>
<feature type="domain" description="Response regulatory" evidence="5">
    <location>
        <begin position="6"/>
        <end position="124"/>
    </location>
</feature>
<dbReference type="Gene3D" id="3.40.50.2300">
    <property type="match status" value="1"/>
</dbReference>
<dbReference type="InterPro" id="IPR039420">
    <property type="entry name" value="WalR-like"/>
</dbReference>
<protein>
    <recommendedName>
        <fullName evidence="8">DNA-binding response regulator</fullName>
    </recommendedName>
</protein>
<evidence type="ECO:0000256" key="2">
    <source>
        <dbReference type="ARBA" id="ARBA00023125"/>
    </source>
</evidence>
<dbReference type="GO" id="GO:0000160">
    <property type="term" value="P:phosphorelay signal transduction system"/>
    <property type="evidence" value="ECO:0007669"/>
    <property type="project" value="InterPro"/>
</dbReference>
<dbReference type="Pfam" id="PF00196">
    <property type="entry name" value="GerE"/>
    <property type="match status" value="1"/>
</dbReference>
<feature type="modified residue" description="4-aspartylphosphate" evidence="3">
    <location>
        <position position="59"/>
    </location>
</feature>
<name>A0A243WA73_9BACT</name>
<dbReference type="SUPFAM" id="SSF46894">
    <property type="entry name" value="C-terminal effector domain of the bipartite response regulators"/>
    <property type="match status" value="1"/>
</dbReference>
<dbReference type="InterPro" id="IPR036388">
    <property type="entry name" value="WH-like_DNA-bd_sf"/>
</dbReference>
<comment type="caution">
    <text evidence="6">The sequence shown here is derived from an EMBL/GenBank/DDBJ whole genome shotgun (WGS) entry which is preliminary data.</text>
</comment>
<dbReference type="InterPro" id="IPR058245">
    <property type="entry name" value="NreC/VraR/RcsB-like_REC"/>
</dbReference>
<dbReference type="SMART" id="SM00421">
    <property type="entry name" value="HTH_LUXR"/>
    <property type="match status" value="1"/>
</dbReference>
<dbReference type="InterPro" id="IPR016032">
    <property type="entry name" value="Sig_transdc_resp-reg_C-effctor"/>
</dbReference>
<evidence type="ECO:0000259" key="4">
    <source>
        <dbReference type="PROSITE" id="PS50043"/>
    </source>
</evidence>
<dbReference type="PRINTS" id="PR00038">
    <property type="entry name" value="HTHLUXR"/>
</dbReference>